<organism evidence="3 4">
    <name type="scientific">Herbihabitans rhizosphaerae</name>
    <dbReference type="NCBI Taxonomy" id="1872711"/>
    <lineage>
        <taxon>Bacteria</taxon>
        <taxon>Bacillati</taxon>
        <taxon>Actinomycetota</taxon>
        <taxon>Actinomycetes</taxon>
        <taxon>Pseudonocardiales</taxon>
        <taxon>Pseudonocardiaceae</taxon>
        <taxon>Herbihabitans</taxon>
    </lineage>
</organism>
<name>A0A4V2ESB0_9PSEU</name>
<gene>
    <name evidence="3" type="ORF">EV193_106177</name>
</gene>
<keyword evidence="2" id="KW-1133">Transmembrane helix</keyword>
<reference evidence="3 4" key="1">
    <citation type="submission" date="2019-02" db="EMBL/GenBank/DDBJ databases">
        <title>Genomic Encyclopedia of Type Strains, Phase IV (KMG-IV): sequencing the most valuable type-strain genomes for metagenomic binning, comparative biology and taxonomic classification.</title>
        <authorList>
            <person name="Goeker M."/>
        </authorList>
    </citation>
    <scope>NUCLEOTIDE SEQUENCE [LARGE SCALE GENOMIC DNA]</scope>
    <source>
        <strain evidence="3 4">DSM 101727</strain>
    </source>
</reference>
<feature type="transmembrane region" description="Helical" evidence="2">
    <location>
        <begin position="36"/>
        <end position="59"/>
    </location>
</feature>
<protein>
    <submittedName>
        <fullName evidence="3">Uncharacterized protein</fullName>
    </submittedName>
</protein>
<dbReference type="RefSeq" id="WP_130345561.1">
    <property type="nucleotide sequence ID" value="NZ_SGWQ01000006.1"/>
</dbReference>
<dbReference type="AlphaFoldDB" id="A0A4V2ESB0"/>
<sequence>MTRPRGYRTGTVLDEFVGEDGLPASHRRQPTTHAQIAKLAGITLAACMLCGSVAAASVISSDRQAERVDDVRQAAQITGEQALRPDLLQLGLLGDVERPTSSGHSHDHDHDHAQEGDLPALPVPQKPSTSSAPPTGRTASPPPSTVEVARDFYDRLRRRPHDAIGLLAGNLLGANLGPFVQSWQGVQQVDVLDVRQRQGNSAIATVLMHMADGSHLRVQQLLTTSGGSSPRIVGAEILSAQRS</sequence>
<keyword evidence="4" id="KW-1185">Reference proteome</keyword>
<feature type="compositionally biased region" description="Basic and acidic residues" evidence="1">
    <location>
        <begin position="104"/>
        <end position="115"/>
    </location>
</feature>
<proteinExistence type="predicted"/>
<accession>A0A4V2ESB0</accession>
<evidence type="ECO:0000256" key="1">
    <source>
        <dbReference type="SAM" id="MobiDB-lite"/>
    </source>
</evidence>
<keyword evidence="2" id="KW-0812">Transmembrane</keyword>
<feature type="region of interest" description="Disordered" evidence="1">
    <location>
        <begin position="96"/>
        <end position="146"/>
    </location>
</feature>
<dbReference type="Proteomes" id="UP000294257">
    <property type="component" value="Unassembled WGS sequence"/>
</dbReference>
<evidence type="ECO:0000313" key="3">
    <source>
        <dbReference type="EMBL" id="RZS36943.1"/>
    </source>
</evidence>
<keyword evidence="2" id="KW-0472">Membrane</keyword>
<evidence type="ECO:0000313" key="4">
    <source>
        <dbReference type="Proteomes" id="UP000294257"/>
    </source>
</evidence>
<dbReference type="EMBL" id="SGWQ01000006">
    <property type="protein sequence ID" value="RZS36943.1"/>
    <property type="molecule type" value="Genomic_DNA"/>
</dbReference>
<evidence type="ECO:0000256" key="2">
    <source>
        <dbReference type="SAM" id="Phobius"/>
    </source>
</evidence>
<dbReference type="OrthoDB" id="3695516at2"/>
<comment type="caution">
    <text evidence="3">The sequence shown here is derived from an EMBL/GenBank/DDBJ whole genome shotgun (WGS) entry which is preliminary data.</text>
</comment>